<keyword evidence="1" id="KW-0732">Signal</keyword>
<reference evidence="4" key="1">
    <citation type="submission" date="2021-02" db="EMBL/GenBank/DDBJ databases">
        <authorList>
            <person name="Nowell W R."/>
        </authorList>
    </citation>
    <scope>NUCLEOTIDE SEQUENCE</scope>
</reference>
<name>A0A814UWU9_9BILA</name>
<sequence>MHINSCLFGLILTITFVLIHGRNIPFDFDNQFDNDLNINQQRKENAYYDLTPQKLLLYTRNLFNSIGNEHPFPYKQDRSIAFARRAKAIVKGDPREFMG</sequence>
<comment type="caution">
    <text evidence="4">The sequence shown here is derived from an EMBL/GenBank/DDBJ whole genome shotgun (WGS) entry which is preliminary data.</text>
</comment>
<dbReference type="Proteomes" id="UP000663860">
    <property type="component" value="Unassembled WGS sequence"/>
</dbReference>
<dbReference type="Proteomes" id="UP000663891">
    <property type="component" value="Unassembled WGS sequence"/>
</dbReference>
<evidence type="ECO:0000313" key="3">
    <source>
        <dbReference type="EMBL" id="CAF1073648.1"/>
    </source>
</evidence>
<accession>A0A814UWU9</accession>
<feature type="signal peptide" evidence="1">
    <location>
        <begin position="1"/>
        <end position="21"/>
    </location>
</feature>
<dbReference type="EMBL" id="CAJNON010000179">
    <property type="protein sequence ID" value="CAF1073648.1"/>
    <property type="molecule type" value="Genomic_DNA"/>
</dbReference>
<dbReference type="EMBL" id="CAJNOG010000023">
    <property type="protein sequence ID" value="CAF0781007.1"/>
    <property type="molecule type" value="Genomic_DNA"/>
</dbReference>
<feature type="chain" id="PRO_5035603127" evidence="1">
    <location>
        <begin position="22"/>
        <end position="99"/>
    </location>
</feature>
<dbReference type="Proteomes" id="UP000663845">
    <property type="component" value="Unassembled WGS sequence"/>
</dbReference>
<evidence type="ECO:0000313" key="5">
    <source>
        <dbReference type="Proteomes" id="UP000663860"/>
    </source>
</evidence>
<evidence type="ECO:0000313" key="2">
    <source>
        <dbReference type="EMBL" id="CAF0781007.1"/>
    </source>
</evidence>
<gene>
    <name evidence="4" type="ORF">IZO911_LOCUS27419</name>
    <name evidence="2" type="ORF">JYZ213_LOCUS4173</name>
    <name evidence="3" type="ORF">VCS650_LOCUS18620</name>
</gene>
<evidence type="ECO:0000313" key="4">
    <source>
        <dbReference type="EMBL" id="CAF1180243.1"/>
    </source>
</evidence>
<protein>
    <submittedName>
        <fullName evidence="4">Uncharacterized protein</fullName>
    </submittedName>
</protein>
<proteinExistence type="predicted"/>
<organism evidence="4 5">
    <name type="scientific">Adineta steineri</name>
    <dbReference type="NCBI Taxonomy" id="433720"/>
    <lineage>
        <taxon>Eukaryota</taxon>
        <taxon>Metazoa</taxon>
        <taxon>Spiralia</taxon>
        <taxon>Gnathifera</taxon>
        <taxon>Rotifera</taxon>
        <taxon>Eurotatoria</taxon>
        <taxon>Bdelloidea</taxon>
        <taxon>Adinetida</taxon>
        <taxon>Adinetidae</taxon>
        <taxon>Adineta</taxon>
    </lineage>
</organism>
<dbReference type="EMBL" id="CAJNOE010000372">
    <property type="protein sequence ID" value="CAF1180243.1"/>
    <property type="molecule type" value="Genomic_DNA"/>
</dbReference>
<dbReference type="AlphaFoldDB" id="A0A814UWU9"/>
<evidence type="ECO:0000256" key="1">
    <source>
        <dbReference type="SAM" id="SignalP"/>
    </source>
</evidence>
<dbReference type="OrthoDB" id="10054225at2759"/>